<keyword evidence="4" id="KW-1185">Reference proteome</keyword>
<evidence type="ECO:0000313" key="3">
    <source>
        <dbReference type="EMBL" id="KAF6171064.1"/>
    </source>
</evidence>
<dbReference type="PANTHER" id="PTHR13256:SF16">
    <property type="entry name" value="ALPHA_BETA-TUBULIN-N-ACETYLTRANSFERASE 9"/>
    <property type="match status" value="1"/>
</dbReference>
<dbReference type="InterPro" id="IPR016181">
    <property type="entry name" value="Acyl_CoA_acyltransferase"/>
</dbReference>
<evidence type="ECO:0000313" key="4">
    <source>
        <dbReference type="Proteomes" id="UP000541444"/>
    </source>
</evidence>
<evidence type="ECO:0008006" key="5">
    <source>
        <dbReference type="Google" id="ProtNLM"/>
    </source>
</evidence>
<dbReference type="AlphaFoldDB" id="A0A7J7NVS2"/>
<accession>A0A7J7NVS2</accession>
<dbReference type="Proteomes" id="UP000541444">
    <property type="component" value="Unassembled WGS sequence"/>
</dbReference>
<dbReference type="InterPro" id="IPR039135">
    <property type="entry name" value="NAT9-like"/>
</dbReference>
<protein>
    <recommendedName>
        <fullName evidence="5">N-acetyltransferase domain-containing protein</fullName>
    </recommendedName>
</protein>
<name>A0A7J7NVS2_9MAGN</name>
<gene>
    <name evidence="3" type="ORF">GIB67_037353</name>
</gene>
<keyword evidence="1" id="KW-0808">Transferase</keyword>
<evidence type="ECO:0000256" key="1">
    <source>
        <dbReference type="ARBA" id="ARBA00022679"/>
    </source>
</evidence>
<comment type="caution">
    <text evidence="3">The sequence shown here is derived from an EMBL/GenBank/DDBJ whole genome shotgun (WGS) entry which is preliminary data.</text>
</comment>
<reference evidence="3 4" key="1">
    <citation type="journal article" date="2020" name="IScience">
        <title>Genome Sequencing of the Endangered Kingdonia uniflora (Circaeasteraceae, Ranunculales) Reveals Potential Mechanisms of Evolutionary Specialization.</title>
        <authorList>
            <person name="Sun Y."/>
            <person name="Deng T."/>
            <person name="Zhang A."/>
            <person name="Moore M.J."/>
            <person name="Landis J.B."/>
            <person name="Lin N."/>
            <person name="Zhang H."/>
            <person name="Zhang X."/>
            <person name="Huang J."/>
            <person name="Zhang X."/>
            <person name="Sun H."/>
            <person name="Wang H."/>
        </authorList>
    </citation>
    <scope>NUCLEOTIDE SEQUENCE [LARGE SCALE GENOMIC DNA]</scope>
    <source>
        <strain evidence="3">TB1705</strain>
        <tissue evidence="3">Leaf</tissue>
    </source>
</reference>
<dbReference type="GO" id="GO:0008080">
    <property type="term" value="F:N-acetyltransferase activity"/>
    <property type="evidence" value="ECO:0007669"/>
    <property type="project" value="InterPro"/>
</dbReference>
<sequence length="140" mass="16356">METYSLGGEKVILVSYMERHVPKYHQWMQDPYLLQATGSEPLTLDEEYEMHRSWTQDPQSTHLLCWISNLWLVILQTVVLMLKSWQGLGKEVVLLMMSFAINKFHIQSFRAKIGDSNLSSLNLFKKLGFKEVSYSEALKR</sequence>
<dbReference type="EMBL" id="JACGCM010000543">
    <property type="protein sequence ID" value="KAF6171064.1"/>
    <property type="molecule type" value="Genomic_DNA"/>
</dbReference>
<organism evidence="3 4">
    <name type="scientific">Kingdonia uniflora</name>
    <dbReference type="NCBI Taxonomy" id="39325"/>
    <lineage>
        <taxon>Eukaryota</taxon>
        <taxon>Viridiplantae</taxon>
        <taxon>Streptophyta</taxon>
        <taxon>Embryophyta</taxon>
        <taxon>Tracheophyta</taxon>
        <taxon>Spermatophyta</taxon>
        <taxon>Magnoliopsida</taxon>
        <taxon>Ranunculales</taxon>
        <taxon>Circaeasteraceae</taxon>
        <taxon>Kingdonia</taxon>
    </lineage>
</organism>
<dbReference type="Gene3D" id="3.40.630.30">
    <property type="match status" value="2"/>
</dbReference>
<dbReference type="PANTHER" id="PTHR13256">
    <property type="entry name" value="N-ACETYLTRANSFERASE 9"/>
    <property type="match status" value="1"/>
</dbReference>
<proteinExistence type="predicted"/>
<keyword evidence="2" id="KW-0012">Acyltransferase</keyword>
<dbReference type="OrthoDB" id="5043642at2759"/>
<dbReference type="SUPFAM" id="SSF55729">
    <property type="entry name" value="Acyl-CoA N-acyltransferases (Nat)"/>
    <property type="match status" value="1"/>
</dbReference>
<evidence type="ECO:0000256" key="2">
    <source>
        <dbReference type="ARBA" id="ARBA00023315"/>
    </source>
</evidence>